<feature type="domain" description="GLUE N-terminal" evidence="11">
    <location>
        <begin position="6"/>
        <end position="332"/>
    </location>
</feature>
<dbReference type="InterPro" id="IPR036443">
    <property type="entry name" value="Znf_RanBP2_sf"/>
</dbReference>
<dbReference type="PANTHER" id="PTHR13128:SF12">
    <property type="entry name" value="VACUOLAR PROTEIN-SORTING-ASSOCIATED PROTEIN 36"/>
    <property type="match status" value="1"/>
</dbReference>
<evidence type="ECO:0000256" key="4">
    <source>
        <dbReference type="ARBA" id="ARBA00022753"/>
    </source>
</evidence>
<dbReference type="Gene3D" id="6.10.140.260">
    <property type="match status" value="1"/>
</dbReference>
<dbReference type="InterPro" id="IPR036388">
    <property type="entry name" value="WH-like_DNA-bd_sf"/>
</dbReference>
<evidence type="ECO:0000256" key="9">
    <source>
        <dbReference type="RuleBase" id="RU367095"/>
    </source>
</evidence>
<organism evidence="12 13">
    <name type="scientific">Parathielavia appendiculata</name>
    <dbReference type="NCBI Taxonomy" id="2587402"/>
    <lineage>
        <taxon>Eukaryota</taxon>
        <taxon>Fungi</taxon>
        <taxon>Dikarya</taxon>
        <taxon>Ascomycota</taxon>
        <taxon>Pezizomycotina</taxon>
        <taxon>Sordariomycetes</taxon>
        <taxon>Sordariomycetidae</taxon>
        <taxon>Sordariales</taxon>
        <taxon>Chaetomiaceae</taxon>
        <taxon>Parathielavia</taxon>
    </lineage>
</organism>
<evidence type="ECO:0000259" key="11">
    <source>
        <dbReference type="PROSITE" id="PS51495"/>
    </source>
</evidence>
<evidence type="ECO:0000256" key="8">
    <source>
        <dbReference type="ARBA" id="ARBA00023054"/>
    </source>
</evidence>
<keyword evidence="13" id="KW-1185">Reference proteome</keyword>
<dbReference type="SMART" id="SM00547">
    <property type="entry name" value="ZnF_RBZ"/>
    <property type="match status" value="1"/>
</dbReference>
<dbReference type="PANTHER" id="PTHR13128">
    <property type="entry name" value="VACUOLAR PROTEIN-SORTING-ASSOCIATED PROTEIN 36"/>
    <property type="match status" value="1"/>
</dbReference>
<evidence type="ECO:0000313" key="13">
    <source>
        <dbReference type="Proteomes" id="UP001302602"/>
    </source>
</evidence>
<reference evidence="12" key="2">
    <citation type="submission" date="2023-05" db="EMBL/GenBank/DDBJ databases">
        <authorList>
            <consortium name="Lawrence Berkeley National Laboratory"/>
            <person name="Steindorff A."/>
            <person name="Hensen N."/>
            <person name="Bonometti L."/>
            <person name="Westerberg I."/>
            <person name="Brannstrom I.O."/>
            <person name="Guillou S."/>
            <person name="Cros-Aarteil S."/>
            <person name="Calhoun S."/>
            <person name="Haridas S."/>
            <person name="Kuo A."/>
            <person name="Mondo S."/>
            <person name="Pangilinan J."/>
            <person name="Riley R."/>
            <person name="Labutti K."/>
            <person name="Andreopoulos B."/>
            <person name="Lipzen A."/>
            <person name="Chen C."/>
            <person name="Yanf M."/>
            <person name="Daum C."/>
            <person name="Ng V."/>
            <person name="Clum A."/>
            <person name="Ohm R."/>
            <person name="Martin F."/>
            <person name="Silar P."/>
            <person name="Natvig D."/>
            <person name="Lalanne C."/>
            <person name="Gautier V."/>
            <person name="Ament-Velasquez S.L."/>
            <person name="Kruys A."/>
            <person name="Hutchinson M.I."/>
            <person name="Powell A.J."/>
            <person name="Barry K."/>
            <person name="Miller A.N."/>
            <person name="Grigoriev I.V."/>
            <person name="Debuchy R."/>
            <person name="Gladieux P."/>
            <person name="Thoren M.H."/>
            <person name="Johannesson H."/>
        </authorList>
    </citation>
    <scope>NUCLEOTIDE SEQUENCE</scope>
    <source>
        <strain evidence="12">CBS 731.68</strain>
    </source>
</reference>
<dbReference type="Gene3D" id="2.30.29.30">
    <property type="entry name" value="Pleckstrin-homology domain (PH domain)/Phosphotyrosine-binding domain (PTB)"/>
    <property type="match status" value="1"/>
</dbReference>
<sequence length="651" mass="70537">MFLKHIDLTTALRPAYLPDEDLLFVQDNVGLYEGKYKLPNHQNGQVYLTSHRICYVDKAEPRKYSVALDLKDVERFEFYGGFLKSSAKITLVPKSTKRVSLQPRSPGLAASPSRSSTSSPAQHQDGPPRVSPVKPPPTSTATWVCTICSFSNPVPSNFDPTTATVHTPLAPCLACGIKPTLTHVLKATISNAASRQPGSPALQSPLPVRPRPATDVSLGPDQTRDPSPRNSDPDASFQCPRCTFLNHPSLLSCEMCGGPLISHDLPAELAPQARTHTESPGPVLNALSPVPFRIESPDSIKLSFRGGGEKIFYERLKSSMSQRKWLLQSAPPIPKASRPTSDAHLNSPTTTGPVTTSSTSTAVVRPKLGGIAGLEHHSQAMRKNNELVIGTAFEDLEALMASAKEIVALAETFARQVKGASGTSTASENALLADSLSQLGLIATKDIVGSSSSAGGSDSLYLSELSRTLAEFLTDDRRGVLKKAGGIMSLVDLWAVFNRARGGVELVSPADFDKAAQLWEKLGLPVRLRTFKSGVKVVQSQDRTDETTMKALLGWLRDLHKSPPEREVPWDWSRFGRGVTARDAAERFGWSIGVAEEELEMAEERGILCREEGIEGLKFWENFIDTGEGKGYKAPPTEPDIIEVLTEAGFL</sequence>
<keyword evidence="7 9" id="KW-0653">Protein transport</keyword>
<comment type="similarity">
    <text evidence="1 9">Belongs to the VPS36 family.</text>
</comment>
<dbReference type="Pfam" id="PF16988">
    <property type="entry name" value="Vps36-NZF-N"/>
    <property type="match status" value="1"/>
</dbReference>
<evidence type="ECO:0000256" key="5">
    <source>
        <dbReference type="ARBA" id="ARBA00022771"/>
    </source>
</evidence>
<feature type="compositionally biased region" description="Low complexity" evidence="10">
    <location>
        <begin position="347"/>
        <end position="361"/>
    </location>
</feature>
<dbReference type="GO" id="GO:0043130">
    <property type="term" value="F:ubiquitin binding"/>
    <property type="evidence" value="ECO:0007669"/>
    <property type="project" value="UniProtKB-UniRule"/>
</dbReference>
<dbReference type="GO" id="GO:0043328">
    <property type="term" value="P:protein transport to vacuole involved in ubiquitin-dependent protein catabolic process via the multivesicular body sorting pathway"/>
    <property type="evidence" value="ECO:0007669"/>
    <property type="project" value="UniProtKB-UniRule"/>
</dbReference>
<dbReference type="SUPFAM" id="SSF46785">
    <property type="entry name" value="Winged helix' DNA-binding domain"/>
    <property type="match status" value="1"/>
</dbReference>
<feature type="compositionally biased region" description="Low complexity" evidence="10">
    <location>
        <begin position="109"/>
        <end position="128"/>
    </location>
</feature>
<keyword evidence="8" id="KW-0175">Coiled coil</keyword>
<dbReference type="InterPro" id="IPR001876">
    <property type="entry name" value="Znf_RanBP2"/>
</dbReference>
<reference evidence="12" key="1">
    <citation type="journal article" date="2023" name="Mol. Phylogenet. Evol.">
        <title>Genome-scale phylogeny and comparative genomics of the fungal order Sordariales.</title>
        <authorList>
            <person name="Hensen N."/>
            <person name="Bonometti L."/>
            <person name="Westerberg I."/>
            <person name="Brannstrom I.O."/>
            <person name="Guillou S."/>
            <person name="Cros-Aarteil S."/>
            <person name="Calhoun S."/>
            <person name="Haridas S."/>
            <person name="Kuo A."/>
            <person name="Mondo S."/>
            <person name="Pangilinan J."/>
            <person name="Riley R."/>
            <person name="LaButti K."/>
            <person name="Andreopoulos B."/>
            <person name="Lipzen A."/>
            <person name="Chen C."/>
            <person name="Yan M."/>
            <person name="Daum C."/>
            <person name="Ng V."/>
            <person name="Clum A."/>
            <person name="Steindorff A."/>
            <person name="Ohm R.A."/>
            <person name="Martin F."/>
            <person name="Silar P."/>
            <person name="Natvig D.O."/>
            <person name="Lalanne C."/>
            <person name="Gautier V."/>
            <person name="Ament-Velasquez S.L."/>
            <person name="Kruys A."/>
            <person name="Hutchinson M.I."/>
            <person name="Powell A.J."/>
            <person name="Barry K."/>
            <person name="Miller A.N."/>
            <person name="Grigoriev I.V."/>
            <person name="Debuchy R."/>
            <person name="Gladieux P."/>
            <person name="Hiltunen Thoren M."/>
            <person name="Johannesson H."/>
        </authorList>
    </citation>
    <scope>NUCLEOTIDE SEQUENCE</scope>
    <source>
        <strain evidence="12">CBS 731.68</strain>
    </source>
</reference>
<keyword evidence="9" id="KW-0963">Cytoplasm</keyword>
<dbReference type="InterPro" id="IPR037855">
    <property type="entry name" value="Vps36"/>
</dbReference>
<accession>A0AAN6U4U3</accession>
<dbReference type="InterPro" id="IPR040608">
    <property type="entry name" value="Snf8/Vps36"/>
</dbReference>
<dbReference type="SUPFAM" id="SSF50729">
    <property type="entry name" value="PH domain-like"/>
    <property type="match status" value="2"/>
</dbReference>
<dbReference type="InterPro" id="IPR036390">
    <property type="entry name" value="WH_DNA-bd_sf"/>
</dbReference>
<feature type="region of interest" description="Disordered" evidence="10">
    <location>
        <begin position="192"/>
        <end position="235"/>
    </location>
</feature>
<evidence type="ECO:0000256" key="1">
    <source>
        <dbReference type="ARBA" id="ARBA00009697"/>
    </source>
</evidence>
<evidence type="ECO:0000256" key="10">
    <source>
        <dbReference type="SAM" id="MobiDB-lite"/>
    </source>
</evidence>
<evidence type="ECO:0000256" key="7">
    <source>
        <dbReference type="ARBA" id="ARBA00022927"/>
    </source>
</evidence>
<keyword evidence="6" id="KW-0862">Zinc</keyword>
<dbReference type="SUPFAM" id="SSF90209">
    <property type="entry name" value="Ran binding protein zinc finger-like"/>
    <property type="match status" value="1"/>
</dbReference>
<dbReference type="PROSITE" id="PS51495">
    <property type="entry name" value="GLUE"/>
    <property type="match status" value="1"/>
</dbReference>
<comment type="subunit">
    <text evidence="9">Component of the endosomal sorting complex required for transport II (ESCRT-II).</text>
</comment>
<dbReference type="InterPro" id="IPR031558">
    <property type="entry name" value="Vps36-NZF-N"/>
</dbReference>
<dbReference type="EMBL" id="MU853225">
    <property type="protein sequence ID" value="KAK4126450.1"/>
    <property type="molecule type" value="Genomic_DNA"/>
</dbReference>
<protein>
    <recommendedName>
        <fullName evidence="9">Vacuolar protein-sorting-associated protein 36</fullName>
    </recommendedName>
    <alternativeName>
        <fullName evidence="9">ESCRT-II complex subunit VPS36</fullName>
    </alternativeName>
</protein>
<keyword evidence="5" id="KW-0863">Zinc-finger</keyword>
<keyword evidence="2 9" id="KW-0813">Transport</keyword>
<dbReference type="Pfam" id="PF04157">
    <property type="entry name" value="EAP30"/>
    <property type="match status" value="1"/>
</dbReference>
<dbReference type="GO" id="GO:0000814">
    <property type="term" value="C:ESCRT II complex"/>
    <property type="evidence" value="ECO:0007669"/>
    <property type="project" value="UniProtKB-UniRule"/>
</dbReference>
<dbReference type="InterPro" id="IPR021648">
    <property type="entry name" value="GLUE_dom"/>
</dbReference>
<proteinExistence type="inferred from homology"/>
<dbReference type="FunFam" id="1.10.10.10:FF:000527">
    <property type="entry name" value="Vacuolar protein sorting protein (Vps36), putative"/>
    <property type="match status" value="1"/>
</dbReference>
<comment type="subcellular location">
    <subcellularLocation>
        <location evidence="9">Cytoplasm</location>
    </subcellularLocation>
    <subcellularLocation>
        <location evidence="9">Endosome</location>
    </subcellularLocation>
</comment>
<dbReference type="GO" id="GO:0032266">
    <property type="term" value="F:phosphatidylinositol-3-phosphate binding"/>
    <property type="evidence" value="ECO:0007669"/>
    <property type="project" value="UniProtKB-UniRule"/>
</dbReference>
<dbReference type="AlphaFoldDB" id="A0AAN6U4U3"/>
<evidence type="ECO:0000256" key="6">
    <source>
        <dbReference type="ARBA" id="ARBA00022833"/>
    </source>
</evidence>
<dbReference type="FunFam" id="1.10.10.10:FF:000165">
    <property type="entry name" value="Vacuolar protein sorting protein (Vps36)"/>
    <property type="match status" value="1"/>
</dbReference>
<name>A0AAN6U4U3_9PEZI</name>
<feature type="region of interest" description="Disordered" evidence="10">
    <location>
        <begin position="96"/>
        <end position="137"/>
    </location>
</feature>
<dbReference type="Gene3D" id="2.30.30.380">
    <property type="entry name" value="Zn-finger domain of Sec23/24"/>
    <property type="match status" value="2"/>
</dbReference>
<dbReference type="Proteomes" id="UP001302602">
    <property type="component" value="Unassembled WGS sequence"/>
</dbReference>
<dbReference type="Gene3D" id="1.10.10.10">
    <property type="entry name" value="Winged helix-like DNA-binding domain superfamily/Winged helix DNA-binding domain"/>
    <property type="match status" value="2"/>
</dbReference>
<keyword evidence="4 9" id="KW-0967">Endosome</keyword>
<comment type="caution">
    <text evidence="12">The sequence shown here is derived from an EMBL/GenBank/DDBJ whole genome shotgun (WGS) entry which is preliminary data.</text>
</comment>
<keyword evidence="3" id="KW-0479">Metal-binding</keyword>
<evidence type="ECO:0000256" key="3">
    <source>
        <dbReference type="ARBA" id="ARBA00022723"/>
    </source>
</evidence>
<dbReference type="GO" id="GO:0008270">
    <property type="term" value="F:zinc ion binding"/>
    <property type="evidence" value="ECO:0007669"/>
    <property type="project" value="UniProtKB-KW"/>
</dbReference>
<dbReference type="GO" id="GO:0031902">
    <property type="term" value="C:late endosome membrane"/>
    <property type="evidence" value="ECO:0007669"/>
    <property type="project" value="UniProtKB-UniRule"/>
</dbReference>
<dbReference type="InterPro" id="IPR011993">
    <property type="entry name" value="PH-like_dom_sf"/>
</dbReference>
<comment type="function">
    <text evidence="9">Component of the ESCRT-II complex (endosomal sorting complex required for transport II), which is required for multivesicular body (MVB) formation and sorting of endosomal cargo proteins into MVBs.</text>
</comment>
<feature type="region of interest" description="Disordered" evidence="10">
    <location>
        <begin position="331"/>
        <end position="362"/>
    </location>
</feature>
<evidence type="ECO:0000256" key="2">
    <source>
        <dbReference type="ARBA" id="ARBA00022448"/>
    </source>
</evidence>
<evidence type="ECO:0000313" key="12">
    <source>
        <dbReference type="EMBL" id="KAK4126450.1"/>
    </source>
</evidence>
<gene>
    <name evidence="12" type="ORF">N657DRAFT_615195</name>
</gene>
<dbReference type="RefSeq" id="XP_062650221.1">
    <property type="nucleotide sequence ID" value="XM_062790456.1"/>
</dbReference>
<dbReference type="GeneID" id="87827226"/>
<dbReference type="Pfam" id="PF11605">
    <property type="entry name" value="Vps36_ESCRT-II"/>
    <property type="match status" value="1"/>
</dbReference>